<dbReference type="Gene3D" id="3.40.50.720">
    <property type="entry name" value="NAD(P)-binding Rossmann-like Domain"/>
    <property type="match status" value="2"/>
</dbReference>
<name>A0ABN0RAJ1_MYCUL</name>
<comment type="caution">
    <text evidence="2">The sequence shown here is derived from an EMBL/GenBank/DDBJ whole genome shotgun (WGS) entry which is preliminary data.</text>
</comment>
<evidence type="ECO:0000256" key="1">
    <source>
        <dbReference type="SAM" id="MobiDB-lite"/>
    </source>
</evidence>
<proteinExistence type="predicted"/>
<evidence type="ECO:0000313" key="3">
    <source>
        <dbReference type="Proteomes" id="UP000020681"/>
    </source>
</evidence>
<organism evidence="2 3">
    <name type="scientific">Mycobacterium ulcerans str. Harvey</name>
    <dbReference type="NCBI Taxonomy" id="1299332"/>
    <lineage>
        <taxon>Bacteria</taxon>
        <taxon>Bacillati</taxon>
        <taxon>Actinomycetota</taxon>
        <taxon>Actinomycetes</taxon>
        <taxon>Mycobacteriales</taxon>
        <taxon>Mycobacteriaceae</taxon>
        <taxon>Mycobacterium</taxon>
        <taxon>Mycobacterium ulcerans group</taxon>
    </lineage>
</organism>
<feature type="region of interest" description="Disordered" evidence="1">
    <location>
        <begin position="23"/>
        <end position="47"/>
    </location>
</feature>
<keyword evidence="2" id="KW-0560">Oxidoreductase</keyword>
<dbReference type="EMBL" id="JAOL01000014">
    <property type="protein sequence ID" value="EUA94149.1"/>
    <property type="molecule type" value="Genomic_DNA"/>
</dbReference>
<sequence length="47" mass="4838">MFATEPCTDSPLFELPQVVVTPHLGASTAEAQDGPEPTSPQREAGAG</sequence>
<protein>
    <submittedName>
        <fullName evidence="2">D-3-phosphoglycerate dehydrogenase domain protein</fullName>
        <ecNumber evidence="2">1.1.1.95</ecNumber>
    </submittedName>
</protein>
<keyword evidence="3" id="KW-1185">Reference proteome</keyword>
<gene>
    <name evidence="2" type="ORF">I551_8593</name>
</gene>
<evidence type="ECO:0000313" key="2">
    <source>
        <dbReference type="EMBL" id="EUA94149.1"/>
    </source>
</evidence>
<feature type="non-terminal residue" evidence="2">
    <location>
        <position position="47"/>
    </location>
</feature>
<reference evidence="2 3" key="1">
    <citation type="submission" date="2014-01" db="EMBL/GenBank/DDBJ databases">
        <authorList>
            <person name="Dobos K."/>
            <person name="Lenaerts A."/>
            <person name="Ordway D."/>
            <person name="DeGroote M.A."/>
            <person name="Parker T."/>
            <person name="Sizemore C."/>
            <person name="Tallon L.J."/>
            <person name="Sadzewicz L.K."/>
            <person name="Sengamalay N."/>
            <person name="Fraser C.M."/>
            <person name="Hine E."/>
            <person name="Shefchek K.A."/>
            <person name="Das S.P."/>
            <person name="Tettelin H."/>
        </authorList>
    </citation>
    <scope>NUCLEOTIDE SEQUENCE [LARGE SCALE GENOMIC DNA]</scope>
    <source>
        <strain evidence="2 3">Harvey</strain>
    </source>
</reference>
<dbReference type="GO" id="GO:0004617">
    <property type="term" value="F:phosphoglycerate dehydrogenase activity"/>
    <property type="evidence" value="ECO:0007669"/>
    <property type="project" value="UniProtKB-EC"/>
</dbReference>
<accession>A0ABN0RAJ1</accession>
<dbReference type="Proteomes" id="UP000020681">
    <property type="component" value="Unassembled WGS sequence"/>
</dbReference>
<dbReference type="EC" id="1.1.1.95" evidence="2"/>